<dbReference type="Proteomes" id="UP000198670">
    <property type="component" value="Unassembled WGS sequence"/>
</dbReference>
<proteinExistence type="predicted"/>
<evidence type="ECO:0000313" key="1">
    <source>
        <dbReference type="EMBL" id="SFI04846.1"/>
    </source>
</evidence>
<sequence length="40" mass="4710">MAYALYLFKQVQAAIMVYYRIQVWSVSPPSWQQRAAAYLP</sequence>
<dbReference type="AlphaFoldDB" id="A0A1I3F0U0"/>
<reference evidence="1 2" key="1">
    <citation type="submission" date="2016-10" db="EMBL/GenBank/DDBJ databases">
        <authorList>
            <person name="de Groot N.N."/>
        </authorList>
    </citation>
    <scope>NUCLEOTIDE SEQUENCE [LARGE SCALE GENOMIC DNA]</scope>
    <source>
        <strain evidence="1 2">RK1</strain>
    </source>
</reference>
<evidence type="ECO:0000313" key="2">
    <source>
        <dbReference type="Proteomes" id="UP000198670"/>
    </source>
</evidence>
<dbReference type="EMBL" id="FOQO01000002">
    <property type="protein sequence ID" value="SFI04846.1"/>
    <property type="molecule type" value="Genomic_DNA"/>
</dbReference>
<organism evidence="1 2">
    <name type="scientific">Parapedobacter indicus</name>
    <dbReference type="NCBI Taxonomy" id="1477437"/>
    <lineage>
        <taxon>Bacteria</taxon>
        <taxon>Pseudomonadati</taxon>
        <taxon>Bacteroidota</taxon>
        <taxon>Sphingobacteriia</taxon>
        <taxon>Sphingobacteriales</taxon>
        <taxon>Sphingobacteriaceae</taxon>
        <taxon>Parapedobacter</taxon>
    </lineage>
</organism>
<dbReference type="STRING" id="1477437.SAMN05444682_102112"/>
<protein>
    <submittedName>
        <fullName evidence="1">Uncharacterized protein</fullName>
    </submittedName>
</protein>
<keyword evidence="2" id="KW-1185">Reference proteome</keyword>
<name>A0A1I3F0U0_9SPHI</name>
<accession>A0A1I3F0U0</accession>
<gene>
    <name evidence="1" type="ORF">SAMN05444682_102112</name>
</gene>